<name>A0ABS9YR93_9ACTN</name>
<proteinExistence type="predicted"/>
<reference evidence="1" key="1">
    <citation type="submission" date="2022-03" db="EMBL/GenBank/DDBJ databases">
        <title>Streptomyces 7R015 and 7R016 isolated from Barleria lupulina in Thailand.</title>
        <authorList>
            <person name="Kanchanasin P."/>
            <person name="Phongsopitanun W."/>
            <person name="Tanasupawat S."/>
        </authorList>
    </citation>
    <scope>NUCLEOTIDE SEQUENCE</scope>
    <source>
        <strain evidence="1">7R015</strain>
    </source>
</reference>
<dbReference type="Proteomes" id="UP001165269">
    <property type="component" value="Unassembled WGS sequence"/>
</dbReference>
<dbReference type="EMBL" id="JALDAY010000026">
    <property type="protein sequence ID" value="MCI3279296.1"/>
    <property type="molecule type" value="Genomic_DNA"/>
</dbReference>
<dbReference type="RefSeq" id="WP_242779278.1">
    <property type="nucleotide sequence ID" value="NZ_JALDAY010000026.1"/>
</dbReference>
<comment type="caution">
    <text evidence="1">The sequence shown here is derived from an EMBL/GenBank/DDBJ whole genome shotgun (WGS) entry which is preliminary data.</text>
</comment>
<accession>A0ABS9YR93</accession>
<sequence length="51" mass="5266">MFTQPVTDDPTGQGLFFPLIALSTGSYASAPRGTAPVVRDVAEAEKEAVGV</sequence>
<evidence type="ECO:0000313" key="2">
    <source>
        <dbReference type="Proteomes" id="UP001165269"/>
    </source>
</evidence>
<protein>
    <submittedName>
        <fullName evidence="1">Uncharacterized protein</fullName>
    </submittedName>
</protein>
<gene>
    <name evidence="1" type="ORF">MQP27_50345</name>
</gene>
<evidence type="ECO:0000313" key="1">
    <source>
        <dbReference type="EMBL" id="MCI3279296.1"/>
    </source>
</evidence>
<organism evidence="1 2">
    <name type="scientific">Streptomyces cylindrosporus</name>
    <dbReference type="NCBI Taxonomy" id="2927583"/>
    <lineage>
        <taxon>Bacteria</taxon>
        <taxon>Bacillati</taxon>
        <taxon>Actinomycetota</taxon>
        <taxon>Actinomycetes</taxon>
        <taxon>Kitasatosporales</taxon>
        <taxon>Streptomycetaceae</taxon>
        <taxon>Streptomyces</taxon>
    </lineage>
</organism>
<keyword evidence="2" id="KW-1185">Reference proteome</keyword>